<dbReference type="AlphaFoldDB" id="A0A1E2V5S5"/>
<dbReference type="Proteomes" id="UP000094291">
    <property type="component" value="Unassembled WGS sequence"/>
</dbReference>
<dbReference type="InterPro" id="IPR038078">
    <property type="entry name" value="PhoU-like_sf"/>
</dbReference>
<comment type="similarity">
    <text evidence="1">Belongs to the UPF0111 family.</text>
</comment>
<name>A0A1E2V5S5_9GAMM</name>
<dbReference type="OrthoDB" id="9780540at2"/>
<dbReference type="RefSeq" id="WP_068996745.1">
    <property type="nucleotide sequence ID" value="NZ_MDTQ01000001.1"/>
</dbReference>
<gene>
    <name evidence="2" type="ORF">BFW38_01195</name>
</gene>
<dbReference type="PANTHER" id="PTHR36536:SF3">
    <property type="entry name" value="UPF0111 PROTEIN HI_1603"/>
    <property type="match status" value="1"/>
</dbReference>
<dbReference type="EMBL" id="MDTQ01000001">
    <property type="protein sequence ID" value="ODC02360.1"/>
    <property type="molecule type" value="Genomic_DNA"/>
</dbReference>
<evidence type="ECO:0000313" key="2">
    <source>
        <dbReference type="EMBL" id="ODC02360.1"/>
    </source>
</evidence>
<sequence>MPTSNPLSQLFGRSPFGPLQDHIERTYACAEQLIPFFAATIANDWDEAQKIRDQISQLEHEADELKREIRISLPNSLFTAVPRSELLQLVSLQDKIANRAKDIAGLMLGRKMGIPKTMAEAMLAYVRSGVLAVDQARQAITELDELIESGFGRQVSDLLNRMIQQLDKLEHDADRLQVSIRAQLFQLEKDMYPVDVMFLYKIIDWTGDLSDRAQSVGGRLQIILAR</sequence>
<keyword evidence="3" id="KW-1185">Reference proteome</keyword>
<dbReference type="STRING" id="197479.BFW38_01195"/>
<dbReference type="Pfam" id="PF01865">
    <property type="entry name" value="PhoU_div"/>
    <property type="match status" value="1"/>
</dbReference>
<evidence type="ECO:0000256" key="1">
    <source>
        <dbReference type="ARBA" id="ARBA00008591"/>
    </source>
</evidence>
<dbReference type="InterPro" id="IPR018445">
    <property type="entry name" value="Put_Phosphate_transp_reg"/>
</dbReference>
<dbReference type="PANTHER" id="PTHR36536">
    <property type="entry name" value="UPF0111 PROTEIN HI_1603"/>
    <property type="match status" value="1"/>
</dbReference>
<reference evidence="2 3" key="1">
    <citation type="submission" date="2016-08" db="EMBL/GenBank/DDBJ databases">
        <authorList>
            <person name="Seilhamer J.J."/>
        </authorList>
    </citation>
    <scope>NUCLEOTIDE SEQUENCE [LARGE SCALE GENOMIC DNA]</scope>
    <source>
        <strain evidence="2 3">PH27A</strain>
    </source>
</reference>
<dbReference type="NCBIfam" id="TIGR00153">
    <property type="entry name" value="TIGR00153 family protein"/>
    <property type="match status" value="1"/>
</dbReference>
<organism evidence="2 3">
    <name type="scientific">Terasakiispira papahanaumokuakeensis</name>
    <dbReference type="NCBI Taxonomy" id="197479"/>
    <lineage>
        <taxon>Bacteria</taxon>
        <taxon>Pseudomonadati</taxon>
        <taxon>Pseudomonadota</taxon>
        <taxon>Gammaproteobacteria</taxon>
        <taxon>Oceanospirillales</taxon>
        <taxon>Terasakiispira</taxon>
    </lineage>
</organism>
<dbReference type="SUPFAM" id="SSF109755">
    <property type="entry name" value="PhoU-like"/>
    <property type="match status" value="1"/>
</dbReference>
<proteinExistence type="inferred from homology"/>
<accession>A0A1E2V5S5</accession>
<comment type="caution">
    <text evidence="2">The sequence shown here is derived from an EMBL/GenBank/DDBJ whole genome shotgun (WGS) entry which is preliminary data.</text>
</comment>
<dbReference type="Gene3D" id="1.20.58.220">
    <property type="entry name" value="Phosphate transport system protein phou homolog 2, domain 2"/>
    <property type="match status" value="1"/>
</dbReference>
<dbReference type="InterPro" id="IPR002727">
    <property type="entry name" value="DUF47"/>
</dbReference>
<evidence type="ECO:0000313" key="3">
    <source>
        <dbReference type="Proteomes" id="UP000094291"/>
    </source>
</evidence>
<protein>
    <submittedName>
        <fullName evidence="2">TIGR00153 family protein</fullName>
    </submittedName>
</protein>